<organism evidence="2 3">
    <name type="scientific">Mycoplasma ovis str. Michigan</name>
    <dbReference type="NCBI Taxonomy" id="1415773"/>
    <lineage>
        <taxon>Bacteria</taxon>
        <taxon>Bacillati</taxon>
        <taxon>Mycoplasmatota</taxon>
        <taxon>Mollicutes</taxon>
        <taxon>Mycoplasmataceae</taxon>
        <taxon>Mycoplasma</taxon>
    </lineage>
</organism>
<evidence type="ECO:0000256" key="1">
    <source>
        <dbReference type="SAM" id="Coils"/>
    </source>
</evidence>
<gene>
    <name evidence="2" type="ORF">OVS_02350</name>
</gene>
<dbReference type="RefSeq" id="WP_024071250.1">
    <property type="nucleotide sequence ID" value="NC_023062.1"/>
</dbReference>
<evidence type="ECO:0000313" key="3">
    <source>
        <dbReference type="Proteomes" id="UP000018745"/>
    </source>
</evidence>
<dbReference type="Proteomes" id="UP000018745">
    <property type="component" value="Chromosome"/>
</dbReference>
<sequence>MKTYQEALSASSDLLLSALSTQESSIQRAIKDISSKIKQLVEQIQKLTKEIQTIHQEIELLKKNISTVKNYEGKFLNAICSLYTFENKECGTK</sequence>
<keyword evidence="3" id="KW-1185">Reference proteome</keyword>
<dbReference type="Gene3D" id="6.10.250.3150">
    <property type="match status" value="1"/>
</dbReference>
<name>A0ABN4BL51_9MOLU</name>
<keyword evidence="1" id="KW-0175">Coiled coil</keyword>
<accession>A0ABN4BL51</accession>
<proteinExistence type="predicted"/>
<dbReference type="EMBL" id="CP006935">
    <property type="protein sequence ID" value="AHC39951.1"/>
    <property type="molecule type" value="Genomic_DNA"/>
</dbReference>
<evidence type="ECO:0000313" key="2">
    <source>
        <dbReference type="EMBL" id="AHC39951.1"/>
    </source>
</evidence>
<protein>
    <submittedName>
        <fullName evidence="2">Uncharacterized protein</fullName>
    </submittedName>
</protein>
<reference evidence="2 3" key="1">
    <citation type="journal article" date="2014" name="Genome Announc.">
        <title>Complete Genome Sequence of Mycoplasma ovis Strain Michigan, a Hemoplasma of Sheep with Two Distinct 16S rRNA Genes.</title>
        <authorList>
            <person name="Deshuillers P.L."/>
            <person name="Santos A.P."/>
            <person name="do Nascimento N.C."/>
            <person name="Hampel J.A."/>
            <person name="Bergin I.L."/>
            <person name="Dyson M.C."/>
            <person name="Messick J.B."/>
        </authorList>
    </citation>
    <scope>NUCLEOTIDE SEQUENCE [LARGE SCALE GENOMIC DNA]</scope>
    <source>
        <strain evidence="2 3">Michigan</strain>
    </source>
</reference>
<dbReference type="SUPFAM" id="SSF47857">
    <property type="entry name" value="Apolipophorin-III"/>
    <property type="match status" value="1"/>
</dbReference>
<feature type="coiled-coil region" evidence="1">
    <location>
        <begin position="30"/>
        <end position="64"/>
    </location>
</feature>